<evidence type="ECO:0000313" key="1">
    <source>
        <dbReference type="EMBL" id="VAW64657.1"/>
    </source>
</evidence>
<proteinExistence type="predicted"/>
<accession>A0A3B0XN70</accession>
<protein>
    <submittedName>
        <fullName evidence="1">Uncharacterized protein</fullName>
    </submittedName>
</protein>
<organism evidence="1">
    <name type="scientific">hydrothermal vent metagenome</name>
    <dbReference type="NCBI Taxonomy" id="652676"/>
    <lineage>
        <taxon>unclassified sequences</taxon>
        <taxon>metagenomes</taxon>
        <taxon>ecological metagenomes</taxon>
    </lineage>
</organism>
<dbReference type="EMBL" id="UOFJ01000140">
    <property type="protein sequence ID" value="VAW64657.1"/>
    <property type="molecule type" value="Genomic_DNA"/>
</dbReference>
<reference evidence="1" key="1">
    <citation type="submission" date="2018-06" db="EMBL/GenBank/DDBJ databases">
        <authorList>
            <person name="Zhirakovskaya E."/>
        </authorList>
    </citation>
    <scope>NUCLEOTIDE SEQUENCE</scope>
</reference>
<gene>
    <name evidence="1" type="ORF">MNBD_GAMMA10-3370</name>
</gene>
<sequence length="247" mass="27469">MLETGITDLNQQFESVVEGLSLSLEAAANEEADKMLQVIQAMRQNIQIMLRFDSDVLNAQHVEITREEVSKIGDYALNLLDEISAGCGSRGMQEQMLQLHRLSLPVVAWLNFHHATVTKLDIVVNAVASYANTLQDEQQLEALCSLINQVVQATAPSIKQDLEASNPMRPWRILNLNWGIVATRSHKPELMSQVFDQLMVNIPADVQQFFNEGLQQMDVIGYPEPVRTVMREYAGRAGVGSSGGVLH</sequence>
<name>A0A3B0XN70_9ZZZZ</name>
<dbReference type="AlphaFoldDB" id="A0A3B0XN70"/>